<keyword evidence="3" id="KW-1185">Reference proteome</keyword>
<dbReference type="EMBL" id="JAWDIP010000003">
    <property type="protein sequence ID" value="MDY0395454.1"/>
    <property type="molecule type" value="Genomic_DNA"/>
</dbReference>
<feature type="domain" description="Sin" evidence="1">
    <location>
        <begin position="1"/>
        <end position="33"/>
    </location>
</feature>
<dbReference type="InterPro" id="IPR036281">
    <property type="entry name" value="SinR/SinI_dimer_dom_sf"/>
</dbReference>
<evidence type="ECO:0000259" key="1">
    <source>
        <dbReference type="PROSITE" id="PS51500"/>
    </source>
</evidence>
<name>A0ABU5CA74_9BACI</name>
<evidence type="ECO:0000313" key="2">
    <source>
        <dbReference type="EMBL" id="MDY0395454.1"/>
    </source>
</evidence>
<proteinExistence type="predicted"/>
<gene>
    <name evidence="2" type="ORF">RWE15_14640</name>
</gene>
<evidence type="ECO:0000313" key="3">
    <source>
        <dbReference type="Proteomes" id="UP001281447"/>
    </source>
</evidence>
<dbReference type="SUPFAM" id="SSF47406">
    <property type="entry name" value="SinR repressor dimerisation domain-like"/>
    <property type="match status" value="1"/>
</dbReference>
<dbReference type="Pfam" id="PF08671">
    <property type="entry name" value="SinI"/>
    <property type="match status" value="1"/>
</dbReference>
<comment type="caution">
    <text evidence="2">The sequence shown here is derived from an EMBL/GenBank/DDBJ whole genome shotgun (WGS) entry which is preliminary data.</text>
</comment>
<organism evidence="2 3">
    <name type="scientific">Tigheibacillus halophilus</name>
    <dbReference type="NCBI Taxonomy" id="361280"/>
    <lineage>
        <taxon>Bacteria</taxon>
        <taxon>Bacillati</taxon>
        <taxon>Bacillota</taxon>
        <taxon>Bacilli</taxon>
        <taxon>Bacillales</taxon>
        <taxon>Bacillaceae</taxon>
        <taxon>Tigheibacillus</taxon>
    </lineage>
</organism>
<sequence>MQKLDAEWMELIIAAIELGLTKKDVKGFLNKEVHKKSSPAMVVTPKS</sequence>
<accession>A0ABU5CA74</accession>
<dbReference type="Proteomes" id="UP001281447">
    <property type="component" value="Unassembled WGS sequence"/>
</dbReference>
<dbReference type="InterPro" id="IPR010981">
    <property type="entry name" value="SinR/SinI_dimer_dom"/>
</dbReference>
<protein>
    <submittedName>
        <fullName evidence="2">Anti-repressor SinI family protein</fullName>
    </submittedName>
</protein>
<dbReference type="PROSITE" id="PS51500">
    <property type="entry name" value="SIN"/>
    <property type="match status" value="1"/>
</dbReference>
<reference evidence="2 3" key="1">
    <citation type="submission" date="2023-10" db="EMBL/GenBank/DDBJ databases">
        <title>Virgibacillus halophilus 5B73C genome.</title>
        <authorList>
            <person name="Miliotis G."/>
            <person name="Sengupta P."/>
            <person name="Hameed A."/>
            <person name="Chuvochina M."/>
            <person name="Mcdonagh F."/>
            <person name="Simpson A.C."/>
            <person name="Singh N.K."/>
            <person name="Rekha P.D."/>
            <person name="Raman K."/>
            <person name="Hugenholtz P."/>
            <person name="Venkateswaran K."/>
        </authorList>
    </citation>
    <scope>NUCLEOTIDE SEQUENCE [LARGE SCALE GENOMIC DNA]</scope>
    <source>
        <strain evidence="2 3">5B73C</strain>
    </source>
</reference>